<dbReference type="Gene3D" id="1.25.40.10">
    <property type="entry name" value="Tetratricopeptide repeat domain"/>
    <property type="match status" value="2"/>
</dbReference>
<feature type="repeat" description="TPR" evidence="2">
    <location>
        <begin position="585"/>
        <end position="618"/>
    </location>
</feature>
<dbReference type="PANTHER" id="PTHR19860">
    <property type="entry name" value="DDB1- AND CUL4-ASSOCIATED FACTOR 12-RELATED"/>
    <property type="match status" value="1"/>
</dbReference>
<accession>A0AAN9GAH9</accession>
<name>A0AAN9GAH9_9CAEN</name>
<evidence type="ECO:0000256" key="1">
    <source>
        <dbReference type="ARBA" id="ARBA00022737"/>
    </source>
</evidence>
<evidence type="ECO:0000256" key="3">
    <source>
        <dbReference type="SAM" id="MobiDB-lite"/>
    </source>
</evidence>
<dbReference type="PROSITE" id="PS50005">
    <property type="entry name" value="TPR"/>
    <property type="match status" value="1"/>
</dbReference>
<feature type="compositionally biased region" description="Basic and acidic residues" evidence="3">
    <location>
        <begin position="223"/>
        <end position="239"/>
    </location>
</feature>
<gene>
    <name evidence="4" type="ORF">V1264_023836</name>
</gene>
<comment type="caution">
    <text evidence="4">The sequence shown here is derived from an EMBL/GenBank/DDBJ whole genome shotgun (WGS) entry which is preliminary data.</text>
</comment>
<organism evidence="4 5">
    <name type="scientific">Littorina saxatilis</name>
    <dbReference type="NCBI Taxonomy" id="31220"/>
    <lineage>
        <taxon>Eukaryota</taxon>
        <taxon>Metazoa</taxon>
        <taxon>Spiralia</taxon>
        <taxon>Lophotrochozoa</taxon>
        <taxon>Mollusca</taxon>
        <taxon>Gastropoda</taxon>
        <taxon>Caenogastropoda</taxon>
        <taxon>Littorinimorpha</taxon>
        <taxon>Littorinoidea</taxon>
        <taxon>Littorinidae</taxon>
        <taxon>Littorina</taxon>
    </lineage>
</organism>
<feature type="compositionally biased region" description="Acidic residues" evidence="3">
    <location>
        <begin position="648"/>
        <end position="673"/>
    </location>
</feature>
<dbReference type="SUPFAM" id="SSF52540">
    <property type="entry name" value="P-loop containing nucleoside triphosphate hydrolases"/>
    <property type="match status" value="1"/>
</dbReference>
<feature type="region of interest" description="Disordered" evidence="3">
    <location>
        <begin position="218"/>
        <end position="239"/>
    </location>
</feature>
<dbReference type="InterPro" id="IPR051191">
    <property type="entry name" value="DCAF12"/>
</dbReference>
<proteinExistence type="predicted"/>
<evidence type="ECO:0000256" key="2">
    <source>
        <dbReference type="PROSITE-ProRule" id="PRU00339"/>
    </source>
</evidence>
<keyword evidence="1" id="KW-0677">Repeat</keyword>
<protein>
    <submittedName>
        <fullName evidence="4">Uncharacterized protein</fullName>
    </submittedName>
</protein>
<dbReference type="GO" id="GO:0080008">
    <property type="term" value="C:Cul4-RING E3 ubiquitin ligase complex"/>
    <property type="evidence" value="ECO:0007669"/>
    <property type="project" value="TreeGrafter"/>
</dbReference>
<dbReference type="PANTHER" id="PTHR19860:SF14">
    <property type="entry name" value="DUF4062 DOMAIN-CONTAINING PROTEIN"/>
    <property type="match status" value="1"/>
</dbReference>
<keyword evidence="2" id="KW-0802">TPR repeat</keyword>
<keyword evidence="5" id="KW-1185">Reference proteome</keyword>
<dbReference type="InterPro" id="IPR019734">
    <property type="entry name" value="TPR_rpt"/>
</dbReference>
<sequence length="831" mass="95511">MLKRLLRELELAKNCNMPKELDSASMMCCSMLSNPNTKPVVIFIDALNQFTEENAARVISWLPRKLAPHVRCVLTMINDTAVHQALTARETKPMEVVISPLDLDSRKSIVAEMLNRYGKQLTEEQMTKLLSKTSSDNPLWLSVACEEIRRLDEDSHIDSKIAELPEGLLSILDSLLAQLEGEEGGDLLVATLCLLEASASGLLESELRTLLADESVLRPPSPYEEKEEKEAQEKESKQKKREVLSERKWLWIFSRLQPYLRPYGESKEGRLDFHHRAVSKAVRKRHFTTEAIGDNEKGEQTTWWHQLLAEFFQHHDNLERRAEEWPHQLLCLGDHFHLAAALSQWSVFDRLYHEEYSSQLLSYWRKVGPIDEMIEMYSSALSHFEEDDSVNEEAVSLRFEKVCRVVIQAGKHYEALELLKTAMKIEEKELGARPHRMVELYALMAEIYDEKLKLNDFVSPCQLPDLRKTIYYGRKSISIRKSLPGNYHRFKLAMSLMKLAFNMESWEACGGGPELTGPAALVEGNKYIDRALKIFLELNDMGHYAEALMTKGVLAPRGSMEQLKLYNNAMELCMQMYGEYHILTSRLYINIGIVYEDNNDYRKAYSYFKRWARVSEEILGPEHPKTQRAKGVLRESRYRRIAQDLGEWDAYDDTDDNNDDNADGDEVEDQENADLEHNYDDVVNVVNIQMLTSQDEAQLGALWGDNNESNQVAAARGDDSASQDSDDQTEVIMNGFVEERLAGEEDDPSTCEENTDTENLYDDNFEDYDEHYILNSTSGPVFEEFSTEEFGLNLDDDFENDFELNELASLILEDCDNRFAPDSTEEDNDRN</sequence>
<dbReference type="Proteomes" id="UP001374579">
    <property type="component" value="Unassembled WGS sequence"/>
</dbReference>
<dbReference type="EMBL" id="JBAMIC010000011">
    <property type="protein sequence ID" value="KAK7100982.1"/>
    <property type="molecule type" value="Genomic_DNA"/>
</dbReference>
<dbReference type="SUPFAM" id="SSF48452">
    <property type="entry name" value="TPR-like"/>
    <property type="match status" value="1"/>
</dbReference>
<evidence type="ECO:0000313" key="4">
    <source>
        <dbReference type="EMBL" id="KAK7100982.1"/>
    </source>
</evidence>
<feature type="region of interest" description="Disordered" evidence="3">
    <location>
        <begin position="648"/>
        <end position="678"/>
    </location>
</feature>
<reference evidence="4 5" key="1">
    <citation type="submission" date="2024-02" db="EMBL/GenBank/DDBJ databases">
        <title>Chromosome-scale genome assembly of the rough periwinkle Littorina saxatilis.</title>
        <authorList>
            <person name="De Jode A."/>
            <person name="Faria R."/>
            <person name="Formenti G."/>
            <person name="Sims Y."/>
            <person name="Smith T.P."/>
            <person name="Tracey A."/>
            <person name="Wood J.M.D."/>
            <person name="Zagrodzka Z.B."/>
            <person name="Johannesson K."/>
            <person name="Butlin R.K."/>
            <person name="Leder E.H."/>
        </authorList>
    </citation>
    <scope>NUCLEOTIDE SEQUENCE [LARGE SCALE GENOMIC DNA]</scope>
    <source>
        <strain evidence="4">Snail1</strain>
        <tissue evidence="4">Muscle</tissue>
    </source>
</reference>
<dbReference type="AlphaFoldDB" id="A0AAN9GAH9"/>
<evidence type="ECO:0000313" key="5">
    <source>
        <dbReference type="Proteomes" id="UP001374579"/>
    </source>
</evidence>
<dbReference type="InterPro" id="IPR027417">
    <property type="entry name" value="P-loop_NTPase"/>
</dbReference>
<dbReference type="InterPro" id="IPR011990">
    <property type="entry name" value="TPR-like_helical_dom_sf"/>
</dbReference>